<accession>A0AA88LJH4</accession>
<dbReference type="EMBL" id="JAVRJZ010000002">
    <property type="protein sequence ID" value="KAK2726056.1"/>
    <property type="molecule type" value="Genomic_DNA"/>
</dbReference>
<dbReference type="InterPro" id="IPR001314">
    <property type="entry name" value="Peptidase_S1A"/>
</dbReference>
<evidence type="ECO:0000259" key="5">
    <source>
        <dbReference type="PROSITE" id="PS50240"/>
    </source>
</evidence>
<dbReference type="SMART" id="SM00020">
    <property type="entry name" value="Tryp_SPc"/>
    <property type="match status" value="1"/>
</dbReference>
<evidence type="ECO:0000313" key="7">
    <source>
        <dbReference type="Proteomes" id="UP001187531"/>
    </source>
</evidence>
<dbReference type="Pfam" id="PF00089">
    <property type="entry name" value="Trypsin"/>
    <property type="match status" value="1"/>
</dbReference>
<feature type="domain" description="Peptidase S1" evidence="5">
    <location>
        <begin position="34"/>
        <end position="169"/>
    </location>
</feature>
<dbReference type="SUPFAM" id="SSF50494">
    <property type="entry name" value="Trypsin-like serine proteases"/>
    <property type="match status" value="1"/>
</dbReference>
<keyword evidence="3" id="KW-0720">Serine protease</keyword>
<dbReference type="Gene3D" id="2.40.10.10">
    <property type="entry name" value="Trypsin-like serine proteases"/>
    <property type="match status" value="1"/>
</dbReference>
<dbReference type="PANTHER" id="PTHR24252">
    <property type="entry name" value="ACROSIN-RELATED"/>
    <property type="match status" value="1"/>
</dbReference>
<dbReference type="PROSITE" id="PS50240">
    <property type="entry name" value="TRYPSIN_DOM"/>
    <property type="match status" value="1"/>
</dbReference>
<dbReference type="InterPro" id="IPR043504">
    <property type="entry name" value="Peptidase_S1_PA_chymotrypsin"/>
</dbReference>
<keyword evidence="7" id="KW-1185">Reference proteome</keyword>
<dbReference type="PRINTS" id="PR00722">
    <property type="entry name" value="CHYMOTRYPSIN"/>
</dbReference>
<dbReference type="Proteomes" id="UP001187531">
    <property type="component" value="Unassembled WGS sequence"/>
</dbReference>
<dbReference type="AlphaFoldDB" id="A0AA88LJH4"/>
<evidence type="ECO:0000256" key="4">
    <source>
        <dbReference type="ARBA" id="ARBA00023157"/>
    </source>
</evidence>
<reference evidence="6" key="1">
    <citation type="submission" date="2023-07" db="EMBL/GenBank/DDBJ databases">
        <title>Chromosome-level genome assembly of Artemia franciscana.</title>
        <authorList>
            <person name="Jo E."/>
        </authorList>
    </citation>
    <scope>NUCLEOTIDE SEQUENCE</scope>
    <source>
        <tissue evidence="6">Whole body</tissue>
    </source>
</reference>
<dbReference type="InterPro" id="IPR001254">
    <property type="entry name" value="Trypsin_dom"/>
</dbReference>
<dbReference type="GO" id="GO:0006508">
    <property type="term" value="P:proteolysis"/>
    <property type="evidence" value="ECO:0007669"/>
    <property type="project" value="UniProtKB-KW"/>
</dbReference>
<dbReference type="GO" id="GO:0004252">
    <property type="term" value="F:serine-type endopeptidase activity"/>
    <property type="evidence" value="ECO:0007669"/>
    <property type="project" value="InterPro"/>
</dbReference>
<sequence>MGIYGCPREYYTLPRLPLNFLLRNVVYRVSKSRIVGGYPVDKGEVPWQVSLRRKGFFGDSHFCGGTILNGDTILTAAHCTDGQTPSKITVMAGDHLLTSTEGDEQVAGVESIIQHPCYNSFTFTNDISILKLNTSLNFGVFVQPVTLPYSMSDTEAGILATVSGWGSTS</sequence>
<protein>
    <recommendedName>
        <fullName evidence="5">Peptidase S1 domain-containing protein</fullName>
    </recommendedName>
</protein>
<dbReference type="InterPro" id="IPR018114">
    <property type="entry name" value="TRYPSIN_HIS"/>
</dbReference>
<name>A0AA88LJH4_ARTSF</name>
<evidence type="ECO:0000256" key="1">
    <source>
        <dbReference type="ARBA" id="ARBA00022670"/>
    </source>
</evidence>
<evidence type="ECO:0000256" key="3">
    <source>
        <dbReference type="ARBA" id="ARBA00022825"/>
    </source>
</evidence>
<gene>
    <name evidence="6" type="ORF">QYM36_000500</name>
</gene>
<comment type="caution">
    <text evidence="6">The sequence shown here is derived from an EMBL/GenBank/DDBJ whole genome shotgun (WGS) entry which is preliminary data.</text>
</comment>
<dbReference type="InterPro" id="IPR009003">
    <property type="entry name" value="Peptidase_S1_PA"/>
</dbReference>
<dbReference type="CDD" id="cd00190">
    <property type="entry name" value="Tryp_SPc"/>
    <property type="match status" value="1"/>
</dbReference>
<dbReference type="PANTHER" id="PTHR24252:SF7">
    <property type="entry name" value="HYALIN"/>
    <property type="match status" value="1"/>
</dbReference>
<organism evidence="6 7">
    <name type="scientific">Artemia franciscana</name>
    <name type="common">Brine shrimp</name>
    <name type="synonym">Artemia sanfranciscana</name>
    <dbReference type="NCBI Taxonomy" id="6661"/>
    <lineage>
        <taxon>Eukaryota</taxon>
        <taxon>Metazoa</taxon>
        <taxon>Ecdysozoa</taxon>
        <taxon>Arthropoda</taxon>
        <taxon>Crustacea</taxon>
        <taxon>Branchiopoda</taxon>
        <taxon>Anostraca</taxon>
        <taxon>Artemiidae</taxon>
        <taxon>Artemia</taxon>
    </lineage>
</organism>
<evidence type="ECO:0000313" key="6">
    <source>
        <dbReference type="EMBL" id="KAK2726056.1"/>
    </source>
</evidence>
<keyword evidence="2" id="KW-0378">Hydrolase</keyword>
<keyword evidence="1" id="KW-0645">Protease</keyword>
<evidence type="ECO:0000256" key="2">
    <source>
        <dbReference type="ARBA" id="ARBA00022801"/>
    </source>
</evidence>
<keyword evidence="4" id="KW-1015">Disulfide bond</keyword>
<dbReference type="FunFam" id="2.40.10.10:FF:000073">
    <property type="entry name" value="Trypsin alpha"/>
    <property type="match status" value="1"/>
</dbReference>
<proteinExistence type="predicted"/>
<feature type="non-terminal residue" evidence="6">
    <location>
        <position position="169"/>
    </location>
</feature>
<dbReference type="PROSITE" id="PS00134">
    <property type="entry name" value="TRYPSIN_HIS"/>
    <property type="match status" value="1"/>
</dbReference>